<feature type="region of interest" description="Disordered" evidence="1">
    <location>
        <begin position="429"/>
        <end position="454"/>
    </location>
</feature>
<feature type="compositionally biased region" description="Polar residues" evidence="1">
    <location>
        <begin position="442"/>
        <end position="454"/>
    </location>
</feature>
<keyword evidence="4" id="KW-1185">Reference proteome</keyword>
<evidence type="ECO:0000256" key="2">
    <source>
        <dbReference type="SAM" id="SignalP"/>
    </source>
</evidence>
<feature type="signal peptide" evidence="2">
    <location>
        <begin position="1"/>
        <end position="16"/>
    </location>
</feature>
<name>A0AAN1XY12_UNVUL</name>
<feature type="chain" id="PRO_5042925343" evidence="2">
    <location>
        <begin position="17"/>
        <end position="454"/>
    </location>
</feature>
<protein>
    <submittedName>
        <fullName evidence="3">Uncharacterized protein</fullName>
    </submittedName>
</protein>
<dbReference type="AlphaFoldDB" id="A0AAN1XY12"/>
<dbReference type="Proteomes" id="UP001317532">
    <property type="component" value="Chromosome"/>
</dbReference>
<evidence type="ECO:0000256" key="1">
    <source>
        <dbReference type="SAM" id="MobiDB-lite"/>
    </source>
</evidence>
<reference evidence="3 4" key="1">
    <citation type="journal article" date="2022" name="ISME Commun">
        <title>Vulcanimicrobium alpinus gen. nov. sp. nov., the first cultivated representative of the candidate phylum 'Eremiobacterota', is a metabolically versatile aerobic anoxygenic phototroph.</title>
        <authorList>
            <person name="Yabe S."/>
            <person name="Muto K."/>
            <person name="Abe K."/>
            <person name="Yokota A."/>
            <person name="Staudigel H."/>
            <person name="Tebo B.M."/>
        </authorList>
    </citation>
    <scope>NUCLEOTIDE SEQUENCE [LARGE SCALE GENOMIC DNA]</scope>
    <source>
        <strain evidence="3 4">WC8-2</strain>
    </source>
</reference>
<organism evidence="3 4">
    <name type="scientific">Vulcanimicrobium alpinum</name>
    <dbReference type="NCBI Taxonomy" id="3016050"/>
    <lineage>
        <taxon>Bacteria</taxon>
        <taxon>Bacillati</taxon>
        <taxon>Vulcanimicrobiota</taxon>
        <taxon>Vulcanimicrobiia</taxon>
        <taxon>Vulcanimicrobiales</taxon>
        <taxon>Vulcanimicrobiaceae</taxon>
        <taxon>Vulcanimicrobium</taxon>
    </lineage>
</organism>
<keyword evidence="2" id="KW-0732">Signal</keyword>
<dbReference type="KEGG" id="vab:WPS_27630"/>
<sequence>MLVSVLLAFVSRPAYAQQPPPPPAVESVAAPAPAGVIPSALSVDVTGSPAADGLFLDAQIRDALDRRIRPTLRPGASIRYGPVVPWPLLPLAPGQRAAVNVTVSVAGDDPSAAVTATTTVTLNSVPVAPASPAVLFLSDDPEYFQSEGLVFHNTVAIERPARLYYYHSDVGVPRDLDVVLTASVPSRVQMIASSSGPDLDVMSVGHSVSRDFLRYQQANEGVVVDVEPGRPLVVRHTLMLQGEVVAGSLDLHVVSGGGVGVSVIGSPAGGRPDQFLNGPRVAYDGHRRHGVFDLASYGAIAGAFTVGGPPAAVQYGARTPTPRNLDPNDDGHDYGDYGVLHRITFALANPTDDPHRVYLYEKPLGGPVRSSFVVDGQLKEIGCVRVSQPYWIATYQLPPHSTGATTTLTMTDGGSFYPLEFGVTEAQPQPYTPPVGAPDGCSPNTPAFPTVGSR</sequence>
<evidence type="ECO:0000313" key="4">
    <source>
        <dbReference type="Proteomes" id="UP001317532"/>
    </source>
</evidence>
<gene>
    <name evidence="3" type="ORF">WPS_27630</name>
</gene>
<dbReference type="EMBL" id="AP025523">
    <property type="protein sequence ID" value="BDE07487.1"/>
    <property type="molecule type" value="Genomic_DNA"/>
</dbReference>
<accession>A0AAN1XY12</accession>
<evidence type="ECO:0000313" key="3">
    <source>
        <dbReference type="EMBL" id="BDE07487.1"/>
    </source>
</evidence>
<proteinExistence type="predicted"/>